<reference evidence="1" key="2">
    <citation type="journal article" date="2023" name="Microbiome">
        <title>Synthase-selected sorting approach identifies a beta-lactone synthase in a nudibranch symbiotic bacterium.</title>
        <authorList>
            <person name="Dzunkova M."/>
            <person name="La Clair J.J."/>
            <person name="Tyml T."/>
            <person name="Doud D."/>
            <person name="Schulz F."/>
            <person name="Piquer-Esteban S."/>
            <person name="Porcel Sanchis D."/>
            <person name="Osborn A."/>
            <person name="Robinson D."/>
            <person name="Louie K.B."/>
            <person name="Bowen B.P."/>
            <person name="Bowers R.M."/>
            <person name="Lee J."/>
            <person name="Arnau V."/>
            <person name="Diaz-Villanueva W."/>
            <person name="Stepanauskas R."/>
            <person name="Gosliner T."/>
            <person name="Date S.V."/>
            <person name="Northen T.R."/>
            <person name="Cheng J.F."/>
            <person name="Burkart M.D."/>
            <person name="Woyke T."/>
        </authorList>
    </citation>
    <scope>NUCLEOTIDE SEQUENCE</scope>
    <source>
        <strain evidence="1">Df01</strain>
    </source>
</reference>
<evidence type="ECO:0000313" key="1">
    <source>
        <dbReference type="EMBL" id="MDM5147640.1"/>
    </source>
</evidence>
<sequence>MTNLRLDFQRIAAAVPQGASVLDLGCGEGDMLAHLQQARNVHGVGADIARANLIRCFERGIEAVYCDINKGLSLFSDNAYDVVILSQTLQSVHIAPPLLLQEMLRIGRLAIVSFPNFGYWRMRLQLLAGAMPRDRLLPHTWDSTPNVRYCTIKDFEALCIRESLHIEQKLFLLGEQQIERAPNGRAQMAIYCLRRASVAARVL</sequence>
<comment type="caution">
    <text evidence="1">The sequence shown here is derived from an EMBL/GenBank/DDBJ whole genome shotgun (WGS) entry which is preliminary data.</text>
</comment>
<name>A0ABT7QM22_9GAMM</name>
<reference evidence="1" key="1">
    <citation type="submission" date="2022-08" db="EMBL/GenBank/DDBJ databases">
        <authorList>
            <person name="Dzunkova M."/>
            <person name="La Clair J."/>
            <person name="Tyml T."/>
            <person name="Doud D."/>
            <person name="Schulz F."/>
            <person name="Piquer S."/>
            <person name="Porcel Sanchis D."/>
            <person name="Osborn A."/>
            <person name="Robinson D."/>
            <person name="Louie K.B."/>
            <person name="Bowen B.P."/>
            <person name="Bowers R."/>
            <person name="Lee J."/>
            <person name="Arnau Llombart V."/>
            <person name="Diaz Villanueva W."/>
            <person name="Gosliner T."/>
            <person name="Northen T."/>
            <person name="Cheng J.-F."/>
            <person name="Burkart M.D."/>
            <person name="Woyke T."/>
        </authorList>
    </citation>
    <scope>NUCLEOTIDE SEQUENCE</scope>
    <source>
        <strain evidence="1">Df01</strain>
    </source>
</reference>
<dbReference type="InterPro" id="IPR029063">
    <property type="entry name" value="SAM-dependent_MTases_sf"/>
</dbReference>
<organism evidence="1 2">
    <name type="scientific">Candidatus Doriopsillibacter californiensis</name>
    <dbReference type="NCBI Taxonomy" id="2970740"/>
    <lineage>
        <taxon>Bacteria</taxon>
        <taxon>Pseudomonadati</taxon>
        <taxon>Pseudomonadota</taxon>
        <taxon>Gammaproteobacteria</taxon>
        <taxon>Candidatus Tethybacterales</taxon>
        <taxon>Candidatus Persebacteraceae</taxon>
        <taxon>Candidatus Doriopsillibacter</taxon>
    </lineage>
</organism>
<protein>
    <submittedName>
        <fullName evidence="1">Methionine biosynthesis protein MetW</fullName>
    </submittedName>
</protein>
<dbReference type="Proteomes" id="UP001168167">
    <property type="component" value="Unassembled WGS sequence"/>
</dbReference>
<dbReference type="SUPFAM" id="SSF53335">
    <property type="entry name" value="S-adenosyl-L-methionine-dependent methyltransferases"/>
    <property type="match status" value="1"/>
</dbReference>
<accession>A0ABT7QM22</accession>
<dbReference type="EMBL" id="JANQAO010000003">
    <property type="protein sequence ID" value="MDM5147640.1"/>
    <property type="molecule type" value="Genomic_DNA"/>
</dbReference>
<keyword evidence="2" id="KW-1185">Reference proteome</keyword>
<gene>
    <name evidence="1" type="primary">metW</name>
    <name evidence="1" type="ORF">NQX30_04555</name>
</gene>
<dbReference type="Pfam" id="PF07021">
    <property type="entry name" value="MetW"/>
    <property type="match status" value="1"/>
</dbReference>
<proteinExistence type="predicted"/>
<evidence type="ECO:0000313" key="2">
    <source>
        <dbReference type="Proteomes" id="UP001168167"/>
    </source>
</evidence>
<dbReference type="InterPro" id="IPR010743">
    <property type="entry name" value="Methionine_synth_MetW"/>
</dbReference>
<dbReference type="CDD" id="cd02440">
    <property type="entry name" value="AdoMet_MTases"/>
    <property type="match status" value="1"/>
</dbReference>
<dbReference type="NCBIfam" id="TIGR02081">
    <property type="entry name" value="metW"/>
    <property type="match status" value="1"/>
</dbReference>
<dbReference type="Gene3D" id="3.40.50.150">
    <property type="entry name" value="Vaccinia Virus protein VP39"/>
    <property type="match status" value="1"/>
</dbReference>